<evidence type="ECO:0000313" key="3">
    <source>
        <dbReference type="EMBL" id="XBX75803.1"/>
    </source>
</evidence>
<reference evidence="3" key="1">
    <citation type="journal article" date="2013" name="Extremophiles">
        <title>Proteinivorax tanatarense gen. nov., sp. nov., an anaerobic, haloalkaliphilic, proteolytic bacterium isolated from a decaying algal bloom, and proposal of Proteinivoraceae fam. nov.</title>
        <authorList>
            <person name="Kevbrin V."/>
            <person name="Boltyanskaya Y."/>
            <person name="Zhilina T."/>
            <person name="Kolganova T."/>
            <person name="Lavrentjeva E."/>
            <person name="Kuznetsov B."/>
        </authorList>
    </citation>
    <scope>NUCLEOTIDE SEQUENCE</scope>
    <source>
        <strain evidence="3">Z-910T</strain>
    </source>
</reference>
<evidence type="ECO:0000259" key="2">
    <source>
        <dbReference type="PROSITE" id="PS50234"/>
    </source>
</evidence>
<protein>
    <submittedName>
        <fullName evidence="3">Prepilin-type N-terminal cleavage/methylation domain-containing protein</fullName>
    </submittedName>
</protein>
<proteinExistence type="predicted"/>
<organism evidence="3">
    <name type="scientific">Proteinivorax tanatarense</name>
    <dbReference type="NCBI Taxonomy" id="1260629"/>
    <lineage>
        <taxon>Bacteria</taxon>
        <taxon>Bacillati</taxon>
        <taxon>Bacillota</taxon>
        <taxon>Clostridia</taxon>
        <taxon>Eubacteriales</taxon>
        <taxon>Proteinivoracaceae</taxon>
        <taxon>Proteinivorax</taxon>
    </lineage>
</organism>
<dbReference type="PROSITE" id="PS50234">
    <property type="entry name" value="VWFA"/>
    <property type="match status" value="1"/>
</dbReference>
<accession>A0AAU7VP04</accession>
<feature type="domain" description="VWFA" evidence="2">
    <location>
        <begin position="204"/>
        <end position="499"/>
    </location>
</feature>
<dbReference type="EMBL" id="CP158367">
    <property type="protein sequence ID" value="XBX75803.1"/>
    <property type="molecule type" value="Genomic_DNA"/>
</dbReference>
<dbReference type="Gene3D" id="3.40.50.410">
    <property type="entry name" value="von Willebrand factor, type A domain"/>
    <property type="match status" value="1"/>
</dbReference>
<keyword evidence="1" id="KW-0472">Membrane</keyword>
<dbReference type="SMART" id="SM00327">
    <property type="entry name" value="VWA"/>
    <property type="match status" value="1"/>
</dbReference>
<dbReference type="RefSeq" id="WP_350344540.1">
    <property type="nucleotide sequence ID" value="NZ_CP158367.1"/>
</dbReference>
<dbReference type="InterPro" id="IPR002035">
    <property type="entry name" value="VWF_A"/>
</dbReference>
<feature type="transmembrane region" description="Helical" evidence="1">
    <location>
        <begin position="12"/>
        <end position="34"/>
    </location>
</feature>
<name>A0AAU7VP04_9FIRM</name>
<dbReference type="InterPro" id="IPR012902">
    <property type="entry name" value="N_methyl_site"/>
</dbReference>
<reference evidence="3" key="2">
    <citation type="submission" date="2024-06" db="EMBL/GenBank/DDBJ databases">
        <authorList>
            <person name="Petrova K.O."/>
            <person name="Toshchakov S.V."/>
            <person name="Boltjanskaja Y.V."/>
            <person name="Kevbrin V."/>
        </authorList>
    </citation>
    <scope>NUCLEOTIDE SEQUENCE</scope>
    <source>
        <strain evidence="3">Z-910T</strain>
    </source>
</reference>
<gene>
    <name evidence="3" type="ORF">PRVXT_000959</name>
</gene>
<keyword evidence="1" id="KW-1133">Transmembrane helix</keyword>
<evidence type="ECO:0000256" key="1">
    <source>
        <dbReference type="SAM" id="Phobius"/>
    </source>
</evidence>
<dbReference type="SUPFAM" id="SSF53300">
    <property type="entry name" value="vWA-like"/>
    <property type="match status" value="1"/>
</dbReference>
<dbReference type="Pfam" id="PF07963">
    <property type="entry name" value="N_methyl"/>
    <property type="match status" value="1"/>
</dbReference>
<sequence length="517" mass="58603">MRDEKGVTLVEVVLATAIGLVLITVAYNMLFVGVKSHSTSVKIFEEQSDMRYAAETINNTLRFASVVFAVPEEQFAPDLDHRGRITGLAKPWNYIGLSPDGDALVHYEYNDDTDSYIMNVLAQPEEDLTYQLNFSKSSEAQDDKLIKYFLRGFKDDLEKYEISTEVEALNALHVIDWGDESNMSVALAYRTEETPEIHQRPVAAMTMVLDTSGSMDWNLDGNRPRGQEKSRMQILKETLIRMFSVMEDNGGENIYARLVPFHSNANSPHPNYGEDPEKFLKVQNDNVDWNSLINSLSADRGTNTGDGIRRGYHHLLDFNNNLGNYGLTDDTEVENYMVIMVDGVSTMASADVWEHWWHGYGYSDYILDDKNISYNDRNHWVRFPSQESNPSNRWNYQGRWHIGDGGDLCDLATDYVNQIGEDLIQAKDPAAEDLGLDGNVFVIGFSNLDEELESVKDIAKAVGIEVAEDDSDVENDFIDNDRVFIARDGDKLDEIFKNIAGYISEDLWQIEGPRITE</sequence>
<keyword evidence="1" id="KW-0812">Transmembrane</keyword>
<dbReference type="AlphaFoldDB" id="A0AAU7VP04"/>
<dbReference type="PROSITE" id="PS00409">
    <property type="entry name" value="PROKAR_NTER_METHYL"/>
    <property type="match status" value="1"/>
</dbReference>
<dbReference type="InterPro" id="IPR036465">
    <property type="entry name" value="vWFA_dom_sf"/>
</dbReference>